<keyword evidence="3" id="KW-1185">Reference proteome</keyword>
<proteinExistence type="predicted"/>
<feature type="transmembrane region" description="Helical" evidence="1">
    <location>
        <begin position="28"/>
        <end position="46"/>
    </location>
</feature>
<reference evidence="2 3" key="1">
    <citation type="submission" date="2020-10" db="EMBL/GenBank/DDBJ databases">
        <title>Nocardioides sp. isolated from sludge.</title>
        <authorList>
            <person name="Zhang X."/>
        </authorList>
    </citation>
    <scope>NUCLEOTIDE SEQUENCE [LARGE SCALE GENOMIC DNA]</scope>
    <source>
        <strain evidence="2 3">Y6</strain>
    </source>
</reference>
<dbReference type="Proteomes" id="UP000756387">
    <property type="component" value="Unassembled WGS sequence"/>
</dbReference>
<sequence length="174" mass="18694">MSETLARRPEEVDHLVRRARRARAWRRIGASALLLVVVGAVTGLYGPRTAQERSATSWGELEVSHPRVVRAGTDLTVSVTPRPARTGDGYTLLLGLGWVEELGIEVVTPVPTSESTTADAWLLTFDEHPGKTVVLSGRVPTHPRVGPVDTPVGIAPAGERSPAAELDLTTWVLP</sequence>
<organism evidence="2 3">
    <name type="scientific">Nocardioides malaquae</name>
    <dbReference type="NCBI Taxonomy" id="2773426"/>
    <lineage>
        <taxon>Bacteria</taxon>
        <taxon>Bacillati</taxon>
        <taxon>Actinomycetota</taxon>
        <taxon>Actinomycetes</taxon>
        <taxon>Propionibacteriales</taxon>
        <taxon>Nocardioidaceae</taxon>
        <taxon>Nocardioides</taxon>
    </lineage>
</organism>
<dbReference type="RefSeq" id="WP_193638550.1">
    <property type="nucleotide sequence ID" value="NZ_JADCSA010000010.1"/>
</dbReference>
<evidence type="ECO:0000256" key="1">
    <source>
        <dbReference type="SAM" id="Phobius"/>
    </source>
</evidence>
<accession>A0ABR9RUE4</accession>
<name>A0ABR9RUE4_9ACTN</name>
<comment type="caution">
    <text evidence="2">The sequence shown here is derived from an EMBL/GenBank/DDBJ whole genome shotgun (WGS) entry which is preliminary data.</text>
</comment>
<keyword evidence="1" id="KW-0812">Transmembrane</keyword>
<keyword evidence="1" id="KW-1133">Transmembrane helix</keyword>
<evidence type="ECO:0000313" key="3">
    <source>
        <dbReference type="Proteomes" id="UP000756387"/>
    </source>
</evidence>
<dbReference type="EMBL" id="JADCSA010000010">
    <property type="protein sequence ID" value="MBE7325223.1"/>
    <property type="molecule type" value="Genomic_DNA"/>
</dbReference>
<protein>
    <recommendedName>
        <fullName evidence="4">Anti-sigma-K factor rskA</fullName>
    </recommendedName>
</protein>
<gene>
    <name evidence="2" type="ORF">IEQ44_11210</name>
</gene>
<evidence type="ECO:0008006" key="4">
    <source>
        <dbReference type="Google" id="ProtNLM"/>
    </source>
</evidence>
<evidence type="ECO:0000313" key="2">
    <source>
        <dbReference type="EMBL" id="MBE7325223.1"/>
    </source>
</evidence>
<keyword evidence="1" id="KW-0472">Membrane</keyword>